<organism evidence="2 3">
    <name type="scientific">Ascaris lumbricoides</name>
    <name type="common">Giant roundworm</name>
    <dbReference type="NCBI Taxonomy" id="6252"/>
    <lineage>
        <taxon>Eukaryota</taxon>
        <taxon>Metazoa</taxon>
        <taxon>Ecdysozoa</taxon>
        <taxon>Nematoda</taxon>
        <taxon>Chromadorea</taxon>
        <taxon>Rhabditida</taxon>
        <taxon>Spirurina</taxon>
        <taxon>Ascaridomorpha</taxon>
        <taxon>Ascaridoidea</taxon>
        <taxon>Ascarididae</taxon>
        <taxon>Ascaris</taxon>
    </lineage>
</organism>
<evidence type="ECO:0000259" key="1">
    <source>
        <dbReference type="PROSITE" id="PS50904"/>
    </source>
</evidence>
<sequence length="264" mass="30064">MMHFKRTIETGRSDNSDFRVTNNWVCAVFRSTRSLKSLSISLFAFLTFFASRNTMKIWTSEHVFDHPWNMVVSAAWRKYPNPMNKAVTGMDVMKQEVRNGSSLRSERIIQSRFSIPAWVTKDVVIVLLLICAFQLTGFSGTQYSHEVTEIDPTKKTMTLVTRNLNGSHFLRVDEKLTYTPDPDNPQRTILRQEAAVTVSLPAFTDYCEKTFLNVYQCNADKVCFGRKGLEWVIGQYSELSSKVSSGVQDISDNVLGTWNTASAR</sequence>
<dbReference type="InterPro" id="IPR037365">
    <property type="entry name" value="Slowmo/Ups"/>
</dbReference>
<accession>A0A9J2PQA4</accession>
<dbReference type="GO" id="GO:0005758">
    <property type="term" value="C:mitochondrial intermembrane space"/>
    <property type="evidence" value="ECO:0007669"/>
    <property type="project" value="InterPro"/>
</dbReference>
<name>A0A9J2PQA4_ASCLU</name>
<keyword evidence="2" id="KW-1185">Reference proteome</keyword>
<evidence type="ECO:0000313" key="2">
    <source>
        <dbReference type="Proteomes" id="UP000036681"/>
    </source>
</evidence>
<proteinExistence type="predicted"/>
<feature type="domain" description="PRELI/MSF1" evidence="1">
    <location>
        <begin position="55"/>
        <end position="241"/>
    </location>
</feature>
<protein>
    <submittedName>
        <fullName evidence="3">PRELI/MSF1 domain-containing protein</fullName>
    </submittedName>
</protein>
<dbReference type="AlphaFoldDB" id="A0A9J2PQA4"/>
<dbReference type="Pfam" id="PF04707">
    <property type="entry name" value="PRELI"/>
    <property type="match status" value="1"/>
</dbReference>
<dbReference type="PANTHER" id="PTHR11158">
    <property type="entry name" value="MSF1/PX19 RELATED"/>
    <property type="match status" value="1"/>
</dbReference>
<dbReference type="WBParaSite" id="ALUE_0001216201-mRNA-1">
    <property type="protein sequence ID" value="ALUE_0001216201-mRNA-1"/>
    <property type="gene ID" value="ALUE_0001216201"/>
</dbReference>
<reference evidence="3" key="1">
    <citation type="submission" date="2023-03" db="UniProtKB">
        <authorList>
            <consortium name="WormBaseParasite"/>
        </authorList>
    </citation>
    <scope>IDENTIFICATION</scope>
</reference>
<dbReference type="Proteomes" id="UP000036681">
    <property type="component" value="Unplaced"/>
</dbReference>
<dbReference type="PROSITE" id="PS50904">
    <property type="entry name" value="PRELI_MSF1"/>
    <property type="match status" value="1"/>
</dbReference>
<dbReference type="InterPro" id="IPR006797">
    <property type="entry name" value="PRELI/MSF1_dom"/>
</dbReference>
<evidence type="ECO:0000313" key="3">
    <source>
        <dbReference type="WBParaSite" id="ALUE_0001216201-mRNA-1"/>
    </source>
</evidence>